<comment type="caution">
    <text evidence="6">The sequence shown here is derived from an EMBL/GenBank/DDBJ whole genome shotgun (WGS) entry which is preliminary data.</text>
</comment>
<dbReference type="InterPro" id="IPR010998">
    <property type="entry name" value="Integrase_recombinase_N"/>
</dbReference>
<accession>A0ABN3D227</accession>
<evidence type="ECO:0000256" key="1">
    <source>
        <dbReference type="ARBA" id="ARBA00023125"/>
    </source>
</evidence>
<dbReference type="PANTHER" id="PTHR30349">
    <property type="entry name" value="PHAGE INTEGRASE-RELATED"/>
    <property type="match status" value="1"/>
</dbReference>
<dbReference type="SUPFAM" id="SSF56349">
    <property type="entry name" value="DNA breaking-rejoining enzymes"/>
    <property type="match status" value="1"/>
</dbReference>
<dbReference type="EMBL" id="BAAAQX010000053">
    <property type="protein sequence ID" value="GAA2215683.1"/>
    <property type="molecule type" value="Genomic_DNA"/>
</dbReference>
<dbReference type="InterPro" id="IPR011010">
    <property type="entry name" value="DNA_brk_join_enz"/>
</dbReference>
<feature type="domain" description="Tyr recombinase" evidence="4">
    <location>
        <begin position="120"/>
        <end position="300"/>
    </location>
</feature>
<dbReference type="PANTHER" id="PTHR30349:SF90">
    <property type="entry name" value="TYROSINE RECOMBINASE XERD"/>
    <property type="match status" value="1"/>
</dbReference>
<dbReference type="InterPro" id="IPR050090">
    <property type="entry name" value="Tyrosine_recombinase_XerCD"/>
</dbReference>
<dbReference type="CDD" id="cd01188">
    <property type="entry name" value="INT_RitA_C_like"/>
    <property type="match status" value="1"/>
</dbReference>
<evidence type="ECO:0000256" key="2">
    <source>
        <dbReference type="ARBA" id="ARBA00023172"/>
    </source>
</evidence>
<keyword evidence="7" id="KW-1185">Reference proteome</keyword>
<proteinExistence type="predicted"/>
<dbReference type="InterPro" id="IPR002104">
    <property type="entry name" value="Integrase_catalytic"/>
</dbReference>
<dbReference type="Pfam" id="PF00589">
    <property type="entry name" value="Phage_integrase"/>
    <property type="match status" value="1"/>
</dbReference>
<reference evidence="6 7" key="1">
    <citation type="journal article" date="2019" name="Int. J. Syst. Evol. Microbiol.">
        <title>The Global Catalogue of Microorganisms (GCM) 10K type strain sequencing project: providing services to taxonomists for standard genome sequencing and annotation.</title>
        <authorList>
            <consortium name="The Broad Institute Genomics Platform"/>
            <consortium name="The Broad Institute Genome Sequencing Center for Infectious Disease"/>
            <person name="Wu L."/>
            <person name="Ma J."/>
        </authorList>
    </citation>
    <scope>NUCLEOTIDE SEQUENCE [LARGE SCALE GENOMIC DNA]</scope>
    <source>
        <strain evidence="6 7">JCM 16114</strain>
    </source>
</reference>
<evidence type="ECO:0000256" key="3">
    <source>
        <dbReference type="PROSITE-ProRule" id="PRU01248"/>
    </source>
</evidence>
<gene>
    <name evidence="6" type="ORF">GCM10009850_111510</name>
</gene>
<dbReference type="RefSeq" id="WP_344494606.1">
    <property type="nucleotide sequence ID" value="NZ_BAAAQX010000053.1"/>
</dbReference>
<dbReference type="InterPro" id="IPR044068">
    <property type="entry name" value="CB"/>
</dbReference>
<name>A0ABN3D227_9ACTN</name>
<organism evidence="6 7">
    <name type="scientific">Nonomuraea monospora</name>
    <dbReference type="NCBI Taxonomy" id="568818"/>
    <lineage>
        <taxon>Bacteria</taxon>
        <taxon>Bacillati</taxon>
        <taxon>Actinomycetota</taxon>
        <taxon>Actinomycetes</taxon>
        <taxon>Streptosporangiales</taxon>
        <taxon>Streptosporangiaceae</taxon>
        <taxon>Nonomuraea</taxon>
    </lineage>
</organism>
<dbReference type="Proteomes" id="UP001499843">
    <property type="component" value="Unassembled WGS sequence"/>
</dbReference>
<dbReference type="PROSITE" id="PS51898">
    <property type="entry name" value="TYR_RECOMBINASE"/>
    <property type="match status" value="1"/>
</dbReference>
<evidence type="ECO:0000259" key="5">
    <source>
        <dbReference type="PROSITE" id="PS51900"/>
    </source>
</evidence>
<keyword evidence="2" id="KW-0233">DNA recombination</keyword>
<dbReference type="Gene3D" id="1.10.443.10">
    <property type="entry name" value="Intergrase catalytic core"/>
    <property type="match status" value="1"/>
</dbReference>
<dbReference type="Gene3D" id="1.10.150.130">
    <property type="match status" value="1"/>
</dbReference>
<evidence type="ECO:0000259" key="4">
    <source>
        <dbReference type="PROSITE" id="PS51898"/>
    </source>
</evidence>
<evidence type="ECO:0008006" key="8">
    <source>
        <dbReference type="Google" id="ProtNLM"/>
    </source>
</evidence>
<evidence type="ECO:0000313" key="6">
    <source>
        <dbReference type="EMBL" id="GAA2215683.1"/>
    </source>
</evidence>
<keyword evidence="1 3" id="KW-0238">DNA-binding</keyword>
<feature type="domain" description="Core-binding (CB)" evidence="5">
    <location>
        <begin position="21"/>
        <end position="97"/>
    </location>
</feature>
<protein>
    <recommendedName>
        <fullName evidence="8">Integrase</fullName>
    </recommendedName>
</protein>
<dbReference type="InterPro" id="IPR013762">
    <property type="entry name" value="Integrase-like_cat_sf"/>
</dbReference>
<dbReference type="PROSITE" id="PS51900">
    <property type="entry name" value="CB"/>
    <property type="match status" value="1"/>
</dbReference>
<sequence>MEADVNAGCAWGGGGSVGLLAEFRTWLDRERGLSPVSVRCYSKQAKGFLAAVGGPGAVSDLDAAKVTAFMVDYSRDRNTWSAKAMVTSLRAFLRFAHVTGRTAVPLAGAVPAVASWRLSALPRGLPAAEIELLLAGCDQNTATGLRDYAVLSLLARLGLRGAEAAALQLSDIDWRAGEIAVTGKGSRTERLPLPVLAGKALAAWLSGGRPACESRAVFVTVRRPYRQLTPEAVRAVMGRACDRAGLERRGAHRLRHALATEMLRAGASLPEVGQVLRHRSQLSTSLYAKVDQDALRPLARPWPGVGW</sequence>
<evidence type="ECO:0000313" key="7">
    <source>
        <dbReference type="Proteomes" id="UP001499843"/>
    </source>
</evidence>